<dbReference type="RefSeq" id="XP_022650899.1">
    <property type="nucleotide sequence ID" value="XM_022795164.1"/>
</dbReference>
<dbReference type="GeneID" id="111246011"/>
<evidence type="ECO:0000313" key="2">
    <source>
        <dbReference type="Proteomes" id="UP000594260"/>
    </source>
</evidence>
<dbReference type="OrthoDB" id="6499865at2759"/>
<dbReference type="InParanoid" id="A0A7M7MC01"/>
<name>A0A7M7MC01_VARDE</name>
<dbReference type="EnsemblMetazoa" id="XM_022795164">
    <property type="protein sequence ID" value="XP_022650899"/>
    <property type="gene ID" value="LOC111246011"/>
</dbReference>
<proteinExistence type="predicted"/>
<reference evidence="1" key="1">
    <citation type="submission" date="2021-01" db="UniProtKB">
        <authorList>
            <consortium name="EnsemblMetazoa"/>
        </authorList>
    </citation>
    <scope>IDENTIFICATION</scope>
</reference>
<sequence length="281" mass="32631">MLPCLLSMTTDNGIDNAYEVNSWKKNLPFESYVFINTKLYQLNRRNLQQVAWPEVESLMLNETIAHVIPLCHRLQRFLTVSKIGDLVDLLVIHHRGRCHVVRDFRVDMLIRQLIISRCGRVFRIEPSMKFPLRELSMTIPKSIFKVYDVFEECQAVLGKTAEHLAVKLVFTKGNQVVDDERILKQLARESGGRSMVQRDKYLYLNNNKITAFTIRGGSEPVINAETLLRVDPRQGMMQDFVRVFNPNSDLFLVVECDGVQEVDRYDRAKASWVRMNIINLE</sequence>
<dbReference type="Proteomes" id="UP000594260">
    <property type="component" value="Unplaced"/>
</dbReference>
<dbReference type="KEGG" id="vde:111246011"/>
<accession>A0A7M7MC01</accession>
<protein>
    <submittedName>
        <fullName evidence="1">Uncharacterized protein</fullName>
    </submittedName>
</protein>
<evidence type="ECO:0000313" key="1">
    <source>
        <dbReference type="EnsemblMetazoa" id="XP_022650899"/>
    </source>
</evidence>
<organism evidence="1 2">
    <name type="scientific">Varroa destructor</name>
    <name type="common">Honeybee mite</name>
    <dbReference type="NCBI Taxonomy" id="109461"/>
    <lineage>
        <taxon>Eukaryota</taxon>
        <taxon>Metazoa</taxon>
        <taxon>Ecdysozoa</taxon>
        <taxon>Arthropoda</taxon>
        <taxon>Chelicerata</taxon>
        <taxon>Arachnida</taxon>
        <taxon>Acari</taxon>
        <taxon>Parasitiformes</taxon>
        <taxon>Mesostigmata</taxon>
        <taxon>Gamasina</taxon>
        <taxon>Dermanyssoidea</taxon>
        <taxon>Varroidae</taxon>
        <taxon>Varroa</taxon>
    </lineage>
</organism>
<keyword evidence="2" id="KW-1185">Reference proteome</keyword>
<dbReference type="AlphaFoldDB" id="A0A7M7MC01"/>